<organism evidence="3">
    <name type="scientific">Chaetomium thermophilum (strain DSM 1495 / CBS 144.50 / IMI 039719)</name>
    <name type="common">Thermochaetoides thermophila</name>
    <dbReference type="NCBI Taxonomy" id="759272"/>
    <lineage>
        <taxon>Eukaryota</taxon>
        <taxon>Fungi</taxon>
        <taxon>Dikarya</taxon>
        <taxon>Ascomycota</taxon>
        <taxon>Pezizomycotina</taxon>
        <taxon>Sordariomycetes</taxon>
        <taxon>Sordariomycetidae</taxon>
        <taxon>Sordariales</taxon>
        <taxon>Chaetomiaceae</taxon>
        <taxon>Thermochaetoides</taxon>
    </lineage>
</organism>
<dbReference type="EMBL" id="GL988041">
    <property type="protein sequence ID" value="EGS20428.1"/>
    <property type="molecule type" value="Genomic_DNA"/>
</dbReference>
<feature type="region of interest" description="Disordered" evidence="1">
    <location>
        <begin position="143"/>
        <end position="189"/>
    </location>
</feature>
<dbReference type="eggNOG" id="ENOG502SQMG">
    <property type="taxonomic scope" value="Eukaryota"/>
</dbReference>
<evidence type="ECO:0000313" key="3">
    <source>
        <dbReference type="Proteomes" id="UP000008066"/>
    </source>
</evidence>
<dbReference type="KEGG" id="cthr:CTHT_0022580"/>
<sequence>MPAQGRPAASCPSKPPVDSEAIAPLSDLFTSGFDFASLDTAVHQQSDRSIIVSHNGRRYRIESISDPDPVPPSTSLSSSSSRPAQYHHRVPISPTSAHPAVSYSQGHPPPAIPSSTAQQYESGSPSYSTSYYYASASVSAPGWGRSPVSSSHVNSQYPATTTGGYSISLGQQQRPPADPAPGPEPHTAATAPQQDVSAMMAQLSIQQPLGVVPFYGLSDGGAGAAEALAARQESHPHSPTSPTRTTRSSSIPYEQQQHEAYSQAGSPRLSYNGQHDHYPSTTNPVTIPQEWQNPNYFSYTVQSNAHCVQSQQQAFTTASLEPLVAGSIPISPPERVAVSDATSPIHSPFSLEKEVVPVSSPHANDYYYSPHQPQAAACPTSLAPPHALSPRTLSHQPSYVNINAAISGDIDTRTPVVVNPSQLQPPPPPSMFSDVGSLGRDNVLPGEDLVFEGQVNSARALTSPIEFRSGWLKVFRNNQTNDLRFHCRVDRESETYRIKANDAQLVPIYAYDPRMSNVVYIRDKDGDKGLNGTPSGIYRFMNVEDLFNFQGKLTGEKVVFDIAIVRMVTLCRVSAQSKFYNYSNARLQIWHEMEGRKYVQSDKASIVTAGTVLSGPRRDRVSVPNSRLVLYLGRMGQYITMLITDDWEIKTEGTTVAKIQPRGTSLWDKVARKGSRYPFVKAHLETNGAQEYAAFDIHGRLVEIDDAEYESYKTFEIEFETQPSLDNFVRKWREVLGVRRAVRERIAMTMNQTDKEGGLTGRQALRVL</sequence>
<feature type="region of interest" description="Disordered" evidence="1">
    <location>
        <begin position="226"/>
        <end position="287"/>
    </location>
</feature>
<dbReference type="RefSeq" id="XP_006692724.1">
    <property type="nucleotide sequence ID" value="XM_006692661.1"/>
</dbReference>
<evidence type="ECO:0000256" key="1">
    <source>
        <dbReference type="SAM" id="MobiDB-lite"/>
    </source>
</evidence>
<dbReference type="OrthoDB" id="5330919at2759"/>
<feature type="region of interest" description="Disordered" evidence="1">
    <location>
        <begin position="62"/>
        <end position="121"/>
    </location>
</feature>
<dbReference type="GeneID" id="18256296"/>
<name>G0S4F0_CHATD</name>
<proteinExistence type="predicted"/>
<feature type="region of interest" description="Disordered" evidence="1">
    <location>
        <begin position="1"/>
        <end position="20"/>
    </location>
</feature>
<feature type="compositionally biased region" description="Low complexity" evidence="1">
    <location>
        <begin position="237"/>
        <end position="250"/>
    </location>
</feature>
<reference evidence="2 3" key="1">
    <citation type="journal article" date="2011" name="Cell">
        <title>Insight into structure and assembly of the nuclear pore complex by utilizing the genome of a eukaryotic thermophile.</title>
        <authorList>
            <person name="Amlacher S."/>
            <person name="Sarges P."/>
            <person name="Flemming D."/>
            <person name="van Noort V."/>
            <person name="Kunze R."/>
            <person name="Devos D.P."/>
            <person name="Arumugam M."/>
            <person name="Bork P."/>
            <person name="Hurt E."/>
        </authorList>
    </citation>
    <scope>NUCLEOTIDE SEQUENCE [LARGE SCALE GENOMIC DNA]</scope>
    <source>
        <strain evidence="3">DSM 1495 / CBS 144.50 / IMI 039719</strain>
    </source>
</reference>
<dbReference type="AlphaFoldDB" id="G0S4F0"/>
<gene>
    <name evidence="2" type="ORF">CTHT_0022580</name>
</gene>
<protein>
    <submittedName>
        <fullName evidence="2">Uncharacterized protein</fullName>
    </submittedName>
</protein>
<keyword evidence="3" id="KW-1185">Reference proteome</keyword>
<dbReference type="HOGENOM" id="CLU_384529_0_0_1"/>
<dbReference type="OMA" id="DLRFHCR"/>
<evidence type="ECO:0000313" key="2">
    <source>
        <dbReference type="EMBL" id="EGS20428.1"/>
    </source>
</evidence>
<feature type="compositionally biased region" description="Polar residues" evidence="1">
    <location>
        <begin position="251"/>
        <end position="287"/>
    </location>
</feature>
<feature type="compositionally biased region" description="Low complexity" evidence="1">
    <location>
        <begin position="73"/>
        <end position="83"/>
    </location>
</feature>
<dbReference type="Proteomes" id="UP000008066">
    <property type="component" value="Unassembled WGS sequence"/>
</dbReference>
<accession>G0S4F0</accession>
<feature type="compositionally biased region" description="Polar residues" evidence="1">
    <location>
        <begin position="147"/>
        <end position="174"/>
    </location>
</feature>